<protein>
    <submittedName>
        <fullName evidence="1">Uncharacterized protein</fullName>
    </submittedName>
</protein>
<organism evidence="1 2">
    <name type="scientific">Candidatus Cryptobacteroides merdavium</name>
    <dbReference type="NCBI Taxonomy" id="2840769"/>
    <lineage>
        <taxon>Bacteria</taxon>
        <taxon>Pseudomonadati</taxon>
        <taxon>Bacteroidota</taxon>
        <taxon>Bacteroidia</taxon>
        <taxon>Bacteroidales</taxon>
        <taxon>Candidatus Cryptobacteroides</taxon>
    </lineage>
</organism>
<reference evidence="1" key="2">
    <citation type="journal article" date="2021" name="PeerJ">
        <title>Extensive microbial diversity within the chicken gut microbiome revealed by metagenomics and culture.</title>
        <authorList>
            <person name="Gilroy R."/>
            <person name="Ravi A."/>
            <person name="Getino M."/>
            <person name="Pursley I."/>
            <person name="Horton D.L."/>
            <person name="Alikhan N.F."/>
            <person name="Baker D."/>
            <person name="Gharbi K."/>
            <person name="Hall N."/>
            <person name="Watson M."/>
            <person name="Adriaenssens E.M."/>
            <person name="Foster-Nyarko E."/>
            <person name="Jarju S."/>
            <person name="Secka A."/>
            <person name="Antonio M."/>
            <person name="Oren A."/>
            <person name="Chaudhuri R.R."/>
            <person name="La Ragione R."/>
            <person name="Hildebrand F."/>
            <person name="Pallen M.J."/>
        </authorList>
    </citation>
    <scope>NUCLEOTIDE SEQUENCE</scope>
    <source>
        <strain evidence="1">D5-748</strain>
    </source>
</reference>
<evidence type="ECO:0000313" key="1">
    <source>
        <dbReference type="EMBL" id="MBO8445514.1"/>
    </source>
</evidence>
<proteinExistence type="predicted"/>
<accession>A0A9D9HC67</accession>
<gene>
    <name evidence="1" type="ORF">IAC23_07465</name>
</gene>
<dbReference type="AlphaFoldDB" id="A0A9D9HC67"/>
<evidence type="ECO:0000313" key="2">
    <source>
        <dbReference type="Proteomes" id="UP000823619"/>
    </source>
</evidence>
<dbReference type="EMBL" id="JADIMO010000096">
    <property type="protein sequence ID" value="MBO8445514.1"/>
    <property type="molecule type" value="Genomic_DNA"/>
</dbReference>
<dbReference type="Proteomes" id="UP000823619">
    <property type="component" value="Unassembled WGS sequence"/>
</dbReference>
<name>A0A9D9HC67_9BACT</name>
<comment type="caution">
    <text evidence="1">The sequence shown here is derived from an EMBL/GenBank/DDBJ whole genome shotgun (WGS) entry which is preliminary data.</text>
</comment>
<reference evidence="1" key="1">
    <citation type="submission" date="2020-10" db="EMBL/GenBank/DDBJ databases">
        <authorList>
            <person name="Gilroy R."/>
        </authorList>
    </citation>
    <scope>NUCLEOTIDE SEQUENCE</scope>
    <source>
        <strain evidence="1">D5-748</strain>
    </source>
</reference>
<sequence>MNAKENSRKSFDLQAATYDIDRNGSHARTAYGPVMDISEVTTMPPFHCAS</sequence>